<dbReference type="InterPro" id="IPR036286">
    <property type="entry name" value="LexA/Signal_pep-like_sf"/>
</dbReference>
<evidence type="ECO:0000259" key="4">
    <source>
        <dbReference type="PROSITE" id="PS50943"/>
    </source>
</evidence>
<dbReference type="Pfam" id="PF00717">
    <property type="entry name" value="Peptidase_S24"/>
    <property type="match status" value="1"/>
</dbReference>
<keyword evidence="2" id="KW-0238">DNA-binding</keyword>
<evidence type="ECO:0000256" key="1">
    <source>
        <dbReference type="ARBA" id="ARBA00023015"/>
    </source>
</evidence>
<dbReference type="SUPFAM" id="SSF47413">
    <property type="entry name" value="lambda repressor-like DNA-binding domains"/>
    <property type="match status" value="1"/>
</dbReference>
<dbReference type="CDD" id="cd06462">
    <property type="entry name" value="Peptidase_S24_S26"/>
    <property type="match status" value="1"/>
</dbReference>
<evidence type="ECO:0000256" key="2">
    <source>
        <dbReference type="ARBA" id="ARBA00023125"/>
    </source>
</evidence>
<name>A0ABP8ILC5_9BACT</name>
<dbReference type="Gene3D" id="1.10.260.40">
    <property type="entry name" value="lambda repressor-like DNA-binding domains"/>
    <property type="match status" value="1"/>
</dbReference>
<dbReference type="Gene3D" id="2.10.109.10">
    <property type="entry name" value="Umud Fragment, subunit A"/>
    <property type="match status" value="1"/>
</dbReference>
<sequence>MTLSADFAMKLESLRKEKNLNQTQLAELIGVSRAAVSLYENGKNIPSYKVLKKLAEALDTDVDTLMGKGGGEQEKPKITNTAIPLGPAVPQMYAHLRFVPIVARATFAEMGDSPNPDEFDTIAVPIQPNDDLQRLEKCWVFEVNGDSMEPTVHHGQRIIAEPVNEGDWEYQSDRVYVVSYAGYLVVKRIKTNHLRTKHYLELWSDNEKKGGMKVAQRGEIKGIWKVLRLDRAPEIY</sequence>
<dbReference type="InterPro" id="IPR015927">
    <property type="entry name" value="Peptidase_S24_S26A/B/C"/>
</dbReference>
<dbReference type="SUPFAM" id="SSF51306">
    <property type="entry name" value="LexA/Signal peptidase"/>
    <property type="match status" value="1"/>
</dbReference>
<evidence type="ECO:0000256" key="3">
    <source>
        <dbReference type="ARBA" id="ARBA00023163"/>
    </source>
</evidence>
<organism evidence="5 6">
    <name type="scientific">Hymenobacter saemangeumensis</name>
    <dbReference type="NCBI Taxonomy" id="1084522"/>
    <lineage>
        <taxon>Bacteria</taxon>
        <taxon>Pseudomonadati</taxon>
        <taxon>Bacteroidota</taxon>
        <taxon>Cytophagia</taxon>
        <taxon>Cytophagales</taxon>
        <taxon>Hymenobacteraceae</taxon>
        <taxon>Hymenobacter</taxon>
    </lineage>
</organism>
<evidence type="ECO:0000313" key="5">
    <source>
        <dbReference type="EMBL" id="GAA4362260.1"/>
    </source>
</evidence>
<dbReference type="Pfam" id="PF01381">
    <property type="entry name" value="HTH_3"/>
    <property type="match status" value="1"/>
</dbReference>
<evidence type="ECO:0000313" key="6">
    <source>
        <dbReference type="Proteomes" id="UP001501153"/>
    </source>
</evidence>
<protein>
    <recommendedName>
        <fullName evidence="4">HTH cro/C1-type domain-containing protein</fullName>
    </recommendedName>
</protein>
<dbReference type="CDD" id="cd00093">
    <property type="entry name" value="HTH_XRE"/>
    <property type="match status" value="1"/>
</dbReference>
<gene>
    <name evidence="5" type="ORF">GCM10023185_30040</name>
</gene>
<feature type="domain" description="HTH cro/C1-type" evidence="4">
    <location>
        <begin position="11"/>
        <end position="65"/>
    </location>
</feature>
<dbReference type="Proteomes" id="UP001501153">
    <property type="component" value="Unassembled WGS sequence"/>
</dbReference>
<dbReference type="PANTHER" id="PTHR40661">
    <property type="match status" value="1"/>
</dbReference>
<accession>A0ABP8ILC5</accession>
<comment type="caution">
    <text evidence="5">The sequence shown here is derived from an EMBL/GenBank/DDBJ whole genome shotgun (WGS) entry which is preliminary data.</text>
</comment>
<dbReference type="InterPro" id="IPR001387">
    <property type="entry name" value="Cro/C1-type_HTH"/>
</dbReference>
<reference evidence="6" key="1">
    <citation type="journal article" date="2019" name="Int. J. Syst. Evol. Microbiol.">
        <title>The Global Catalogue of Microorganisms (GCM) 10K type strain sequencing project: providing services to taxonomists for standard genome sequencing and annotation.</title>
        <authorList>
            <consortium name="The Broad Institute Genomics Platform"/>
            <consortium name="The Broad Institute Genome Sequencing Center for Infectious Disease"/>
            <person name="Wu L."/>
            <person name="Ma J."/>
        </authorList>
    </citation>
    <scope>NUCLEOTIDE SEQUENCE [LARGE SCALE GENOMIC DNA]</scope>
    <source>
        <strain evidence="6">JCM 17923</strain>
    </source>
</reference>
<keyword evidence="6" id="KW-1185">Reference proteome</keyword>
<dbReference type="SMART" id="SM00530">
    <property type="entry name" value="HTH_XRE"/>
    <property type="match status" value="1"/>
</dbReference>
<dbReference type="PROSITE" id="PS50943">
    <property type="entry name" value="HTH_CROC1"/>
    <property type="match status" value="1"/>
</dbReference>
<dbReference type="InterPro" id="IPR010982">
    <property type="entry name" value="Lambda_DNA-bd_dom_sf"/>
</dbReference>
<keyword evidence="1" id="KW-0805">Transcription regulation</keyword>
<dbReference type="EMBL" id="BAABGZ010000064">
    <property type="protein sequence ID" value="GAA4362260.1"/>
    <property type="molecule type" value="Genomic_DNA"/>
</dbReference>
<dbReference type="PANTHER" id="PTHR40661:SF3">
    <property type="entry name" value="FELS-1 PROPHAGE TRANSCRIPTIONAL REGULATOR"/>
    <property type="match status" value="1"/>
</dbReference>
<proteinExistence type="predicted"/>
<keyword evidence="3" id="KW-0804">Transcription</keyword>